<sequence length="58" mass="6220">MLPPLKRTPWIGLGLPLRLSMAGGAFEFWTRAADNAIDISRRIDRAAADIAPAGESQG</sequence>
<name>A0ABN0N9R9_9NEIS</name>
<evidence type="ECO:0000313" key="1">
    <source>
        <dbReference type="EMBL" id="ERE16279.1"/>
    </source>
</evidence>
<organism evidence="1 2">
    <name type="scientific">Pseudogulbenkiania ferrooxidans EGD-HP2</name>
    <dbReference type="NCBI Taxonomy" id="1388764"/>
    <lineage>
        <taxon>Bacteria</taxon>
        <taxon>Pseudomonadati</taxon>
        <taxon>Pseudomonadota</taxon>
        <taxon>Betaproteobacteria</taxon>
        <taxon>Neisseriales</taxon>
        <taxon>Chromobacteriaceae</taxon>
        <taxon>Pseudogulbenkiania</taxon>
    </lineage>
</organism>
<dbReference type="EMBL" id="AVPH01000090">
    <property type="protein sequence ID" value="ERE16279.1"/>
    <property type="molecule type" value="Genomic_DNA"/>
</dbReference>
<protein>
    <submittedName>
        <fullName evidence="1">Uncharacterized protein</fullName>
    </submittedName>
</protein>
<keyword evidence="2" id="KW-1185">Reference proteome</keyword>
<comment type="caution">
    <text evidence="1">The sequence shown here is derived from an EMBL/GenBank/DDBJ whole genome shotgun (WGS) entry which is preliminary data.</text>
</comment>
<proteinExistence type="predicted"/>
<gene>
    <name evidence="1" type="ORF">O166_03475</name>
</gene>
<evidence type="ECO:0000313" key="2">
    <source>
        <dbReference type="Proteomes" id="UP000016426"/>
    </source>
</evidence>
<dbReference type="Proteomes" id="UP000016426">
    <property type="component" value="Unassembled WGS sequence"/>
</dbReference>
<reference evidence="1 2" key="1">
    <citation type="journal article" date="2013" name="Genome Announc.">
        <title>Genome Sequence of the Pigment-Producing Bacterium Pseudogulbenkiania ferrooxidans, Isolated from Loktak Lake.</title>
        <authorList>
            <person name="Puranik S."/>
            <person name="Talkal R."/>
            <person name="Qureshi A."/>
            <person name="Khardenavis A."/>
            <person name="Kapley A."/>
            <person name="Purohit H.J."/>
        </authorList>
    </citation>
    <scope>NUCLEOTIDE SEQUENCE [LARGE SCALE GENOMIC DNA]</scope>
    <source>
        <strain evidence="1 2">EGD-HP2</strain>
    </source>
</reference>
<accession>A0ABN0N9R9</accession>